<dbReference type="EMBL" id="CM001436">
    <property type="protein sequence ID" value="EHQ36178.1"/>
    <property type="molecule type" value="Genomic_DNA"/>
</dbReference>
<gene>
    <name evidence="1" type="ORF">Metlim_2096</name>
</gene>
<protein>
    <recommendedName>
        <fullName evidence="3">UDP-N-acetylglucosamine kinase</fullName>
    </recommendedName>
</protein>
<dbReference type="RefSeq" id="WP_004078431.1">
    <property type="nucleotide sequence ID" value="NZ_CM001436.1"/>
</dbReference>
<dbReference type="STRING" id="937775.Metlim_2096"/>
<dbReference type="OrthoDB" id="75417at2157"/>
<dbReference type="Gene3D" id="3.40.50.300">
    <property type="entry name" value="P-loop containing nucleotide triphosphate hydrolases"/>
    <property type="match status" value="1"/>
</dbReference>
<dbReference type="InterPro" id="IPR027417">
    <property type="entry name" value="P-loop_NTPase"/>
</dbReference>
<name>H1Z086_9EURY</name>
<reference evidence="1 2" key="1">
    <citation type="submission" date="2011-10" db="EMBL/GenBank/DDBJ databases">
        <title>The Improved High-Quality Draft genome of Methanoplanus limicola DSM 2279.</title>
        <authorList>
            <consortium name="US DOE Joint Genome Institute (JGI-PGF)"/>
            <person name="Lucas S."/>
            <person name="Copeland A."/>
            <person name="Lapidus A."/>
            <person name="Glavina del Rio T."/>
            <person name="Dalin E."/>
            <person name="Tice H."/>
            <person name="Bruce D."/>
            <person name="Goodwin L."/>
            <person name="Pitluck S."/>
            <person name="Peters L."/>
            <person name="Mikhailova N."/>
            <person name="Lu M."/>
            <person name="Kyrpides N."/>
            <person name="Mavromatis K."/>
            <person name="Ivanova N."/>
            <person name="Markowitz V."/>
            <person name="Cheng J.-F."/>
            <person name="Hugenholtz P."/>
            <person name="Woyke T."/>
            <person name="Wu D."/>
            <person name="Wirth R."/>
            <person name="Brambilla E.-M."/>
            <person name="Klenk H.-P."/>
            <person name="Eisen J.A."/>
        </authorList>
    </citation>
    <scope>NUCLEOTIDE SEQUENCE [LARGE SCALE GENOMIC DNA]</scope>
    <source>
        <strain evidence="1 2">DSM 2279</strain>
    </source>
</reference>
<organism evidence="1 2">
    <name type="scientific">Methanoplanus limicola DSM 2279</name>
    <dbReference type="NCBI Taxonomy" id="937775"/>
    <lineage>
        <taxon>Archaea</taxon>
        <taxon>Methanobacteriati</taxon>
        <taxon>Methanobacteriota</taxon>
        <taxon>Stenosarchaea group</taxon>
        <taxon>Methanomicrobia</taxon>
        <taxon>Methanomicrobiales</taxon>
        <taxon>Methanomicrobiaceae</taxon>
        <taxon>Methanoplanus</taxon>
    </lineage>
</organism>
<dbReference type="PANTHER" id="PTHR39206:SF1">
    <property type="entry name" value="SLL8004 PROTEIN"/>
    <property type="match status" value="1"/>
</dbReference>
<dbReference type="PANTHER" id="PTHR39206">
    <property type="entry name" value="SLL8004 PROTEIN"/>
    <property type="match status" value="1"/>
</dbReference>
<evidence type="ECO:0008006" key="3">
    <source>
        <dbReference type="Google" id="ProtNLM"/>
    </source>
</evidence>
<dbReference type="AlphaFoldDB" id="H1Z086"/>
<dbReference type="PATRIC" id="fig|937775.9.peg.2360"/>
<dbReference type="Proteomes" id="UP000005741">
    <property type="component" value="Chromosome"/>
</dbReference>
<evidence type="ECO:0000313" key="2">
    <source>
        <dbReference type="Proteomes" id="UP000005741"/>
    </source>
</evidence>
<accession>H1Z086</accession>
<sequence length="216" mass="24847">MKEFFLFAGPNGSGKSTLMGPLLQQNDLTFLNADYCARTDPEISKMPEGLDKSLRAQKETERKLMEMILSGSSFAWETVFSHESRLEIMAHAKRAGYIIHLIYVATKNPDINVARVHSRFLQGGHDVPEEKIRGRYERSVYFLPEMILIADEVSVYDNSYDNRGPELVFQKSMSNNSSDESGMIIWQSDDDEQFEWVMKHITIPLKKMGYTLQCYK</sequence>
<dbReference type="Pfam" id="PF13671">
    <property type="entry name" value="AAA_33"/>
    <property type="match status" value="1"/>
</dbReference>
<dbReference type="HOGENOM" id="CLU_094497_2_0_2"/>
<keyword evidence="2" id="KW-1185">Reference proteome</keyword>
<dbReference type="InParanoid" id="H1Z086"/>
<proteinExistence type="predicted"/>
<dbReference type="SUPFAM" id="SSF52540">
    <property type="entry name" value="P-loop containing nucleoside triphosphate hydrolases"/>
    <property type="match status" value="1"/>
</dbReference>
<evidence type="ECO:0000313" key="1">
    <source>
        <dbReference type="EMBL" id="EHQ36178.1"/>
    </source>
</evidence>